<evidence type="ECO:0000313" key="4">
    <source>
        <dbReference type="Proteomes" id="UP000309566"/>
    </source>
</evidence>
<feature type="transmembrane region" description="Helical" evidence="2">
    <location>
        <begin position="50"/>
        <end position="67"/>
    </location>
</feature>
<evidence type="ECO:0000256" key="2">
    <source>
        <dbReference type="SAM" id="Phobius"/>
    </source>
</evidence>
<feature type="compositionally biased region" description="Basic residues" evidence="1">
    <location>
        <begin position="13"/>
        <end position="28"/>
    </location>
</feature>
<dbReference type="InterPro" id="IPR025186">
    <property type="entry name" value="DUF4119"/>
</dbReference>
<dbReference type="AlphaFoldDB" id="A0A4S2D278"/>
<keyword evidence="2" id="KW-0812">Transmembrane</keyword>
<feature type="compositionally biased region" description="Basic and acidic residues" evidence="1">
    <location>
        <begin position="1"/>
        <end position="12"/>
    </location>
</feature>
<proteinExistence type="predicted"/>
<organism evidence="3 4">
    <name type="scientific">Bacteroides caecimuris</name>
    <dbReference type="NCBI Taxonomy" id="1796613"/>
    <lineage>
        <taxon>Bacteria</taxon>
        <taxon>Pseudomonadati</taxon>
        <taxon>Bacteroidota</taxon>
        <taxon>Bacteroidia</taxon>
        <taxon>Bacteroidales</taxon>
        <taxon>Bacteroidaceae</taxon>
        <taxon>Bacteroides</taxon>
    </lineage>
</organism>
<protein>
    <submittedName>
        <fullName evidence="3">Uncharacterized protein</fullName>
    </submittedName>
</protein>
<sequence length="136" mass="16447">MKRKKAEKESKNNKVKRNTQTRKRGSRIQHKEEIISEEEMERRNGISGDTILYLTMFLKLFFYGFFFCQKPRKLISLALFIHQQEILYIRKRGGYKLMEFSSIHTELAALKKTVEKQCEEEIMEKRKKAEKFKSRY</sequence>
<dbReference type="Proteomes" id="UP000309566">
    <property type="component" value="Unassembled WGS sequence"/>
</dbReference>
<feature type="region of interest" description="Disordered" evidence="1">
    <location>
        <begin position="1"/>
        <end position="32"/>
    </location>
</feature>
<evidence type="ECO:0000256" key="1">
    <source>
        <dbReference type="SAM" id="MobiDB-lite"/>
    </source>
</evidence>
<evidence type="ECO:0000313" key="3">
    <source>
        <dbReference type="EMBL" id="TGY35125.1"/>
    </source>
</evidence>
<comment type="caution">
    <text evidence="3">The sequence shown here is derived from an EMBL/GenBank/DDBJ whole genome shotgun (WGS) entry which is preliminary data.</text>
</comment>
<dbReference type="Pfam" id="PF13494">
    <property type="entry name" value="DUF4119"/>
    <property type="match status" value="1"/>
</dbReference>
<keyword evidence="2" id="KW-0472">Membrane</keyword>
<keyword evidence="2" id="KW-1133">Transmembrane helix</keyword>
<reference evidence="3 4" key="1">
    <citation type="submission" date="2019-04" db="EMBL/GenBank/DDBJ databases">
        <title>Microbes associate with the intestines of laboratory mice.</title>
        <authorList>
            <person name="Navarre W."/>
            <person name="Wong E."/>
            <person name="Huang K."/>
            <person name="Tropini C."/>
            <person name="Ng K."/>
            <person name="Yu B."/>
        </authorList>
    </citation>
    <scope>NUCLEOTIDE SEQUENCE [LARGE SCALE GENOMIC DNA]</scope>
    <source>
        <strain evidence="3 4">NM63_1-25</strain>
    </source>
</reference>
<dbReference type="RefSeq" id="WP_135999640.1">
    <property type="nucleotide sequence ID" value="NZ_CAJUNY010000035.1"/>
</dbReference>
<gene>
    <name evidence="3" type="ORF">E5353_09450</name>
</gene>
<dbReference type="EMBL" id="SRYX01000030">
    <property type="protein sequence ID" value="TGY35125.1"/>
    <property type="molecule type" value="Genomic_DNA"/>
</dbReference>
<accession>A0A4S2D278</accession>
<name>A0A4S2D278_9BACE</name>